<protein>
    <submittedName>
        <fullName evidence="1">Nuclear transport factor 2 family protein</fullName>
    </submittedName>
</protein>
<proteinExistence type="predicted"/>
<sequence length="152" mass="17448">MIKILRFVACLIVTTAIGQTNSEMKVKHTIETFFEGFHKGDTTLMKSVLADKVLLQTAFKDKEGKDQLVSEDLSKLISAIGNRPEEQKWNEKLLSYNIQVDGNMANAWTPYEFWFNGSFSHCGVNSFQLFNDNGTWKIIYLIDTRRREGCQN</sequence>
<reference evidence="1 2" key="1">
    <citation type="submission" date="2018-12" db="EMBL/GenBank/DDBJ databases">
        <title>Mangrovimonas spongiae sp. nov., a novel member of the genus Mangrovimonas isolated from marine sponge.</title>
        <authorList>
            <person name="Zhuang L."/>
            <person name="Luo L."/>
        </authorList>
    </citation>
    <scope>NUCLEOTIDE SEQUENCE [LARGE SCALE GENOMIC DNA]</scope>
    <source>
        <strain evidence="1 2">HN-E26</strain>
    </source>
</reference>
<evidence type="ECO:0000313" key="2">
    <source>
        <dbReference type="Proteomes" id="UP000270620"/>
    </source>
</evidence>
<dbReference type="InterPro" id="IPR039437">
    <property type="entry name" value="FrzH/put_lumazine-bd"/>
</dbReference>
<dbReference type="RefSeq" id="WP_125467145.1">
    <property type="nucleotide sequence ID" value="NZ_RWBG01000002.1"/>
</dbReference>
<gene>
    <name evidence="1" type="ORF">EJA19_04400</name>
</gene>
<dbReference type="InterPro" id="IPR032710">
    <property type="entry name" value="NTF2-like_dom_sf"/>
</dbReference>
<comment type="caution">
    <text evidence="1">The sequence shown here is derived from an EMBL/GenBank/DDBJ whole genome shotgun (WGS) entry which is preliminary data.</text>
</comment>
<evidence type="ECO:0000313" key="1">
    <source>
        <dbReference type="EMBL" id="RSK40225.1"/>
    </source>
</evidence>
<dbReference type="SUPFAM" id="SSF54427">
    <property type="entry name" value="NTF2-like"/>
    <property type="match status" value="1"/>
</dbReference>
<accession>A0A428K1G1</accession>
<dbReference type="EMBL" id="RWBG01000002">
    <property type="protein sequence ID" value="RSK40225.1"/>
    <property type="molecule type" value="Genomic_DNA"/>
</dbReference>
<dbReference type="Proteomes" id="UP000270620">
    <property type="component" value="Unassembled WGS sequence"/>
</dbReference>
<dbReference type="AlphaFoldDB" id="A0A428K1G1"/>
<keyword evidence="2" id="KW-1185">Reference proteome</keyword>
<dbReference type="Gene3D" id="3.10.450.50">
    <property type="match status" value="1"/>
</dbReference>
<name>A0A428K1G1_9FLAO</name>
<organism evidence="1 2">
    <name type="scientific">Mangrovimonas spongiae</name>
    <dbReference type="NCBI Taxonomy" id="2494697"/>
    <lineage>
        <taxon>Bacteria</taxon>
        <taxon>Pseudomonadati</taxon>
        <taxon>Bacteroidota</taxon>
        <taxon>Flavobacteriia</taxon>
        <taxon>Flavobacteriales</taxon>
        <taxon>Flavobacteriaceae</taxon>
        <taxon>Mangrovimonas</taxon>
    </lineage>
</organism>
<dbReference type="Pfam" id="PF12893">
    <property type="entry name" value="Lumazine_bd_2"/>
    <property type="match status" value="1"/>
</dbReference>
<dbReference type="OrthoDB" id="117186at2"/>